<dbReference type="RefSeq" id="XP_030278614.1">
    <property type="nucleotide sequence ID" value="XM_030422754.1"/>
</dbReference>
<accession>A0A671U934</accession>
<evidence type="ECO:0000313" key="1">
    <source>
        <dbReference type="Ensembl" id="ENSSAUP00010009319.1"/>
    </source>
</evidence>
<dbReference type="GeneTree" id="ENSGT00600000085659"/>
<keyword evidence="2" id="KW-1185">Reference proteome</keyword>
<dbReference type="OMA" id="PNAYTEG"/>
<evidence type="ECO:0000313" key="2">
    <source>
        <dbReference type="Proteomes" id="UP000472265"/>
    </source>
</evidence>
<dbReference type="Ensembl" id="ENSSAUT00010009946.1">
    <property type="protein sequence ID" value="ENSSAUP00010009319.1"/>
    <property type="gene ID" value="ENSSAUG00010004609.1"/>
</dbReference>
<name>A0A671U934_SPAAU</name>
<dbReference type="Proteomes" id="UP000472265">
    <property type="component" value="Chromosome 7"/>
</dbReference>
<dbReference type="AlphaFoldDB" id="A0A671U934"/>
<proteinExistence type="predicted"/>
<organism evidence="1 2">
    <name type="scientific">Sparus aurata</name>
    <name type="common">Gilthead sea bream</name>
    <dbReference type="NCBI Taxonomy" id="8175"/>
    <lineage>
        <taxon>Eukaryota</taxon>
        <taxon>Metazoa</taxon>
        <taxon>Chordata</taxon>
        <taxon>Craniata</taxon>
        <taxon>Vertebrata</taxon>
        <taxon>Euteleostomi</taxon>
        <taxon>Actinopterygii</taxon>
        <taxon>Neopterygii</taxon>
        <taxon>Teleostei</taxon>
        <taxon>Neoteleostei</taxon>
        <taxon>Acanthomorphata</taxon>
        <taxon>Eupercaria</taxon>
        <taxon>Spariformes</taxon>
        <taxon>Sparidae</taxon>
        <taxon>Sparus</taxon>
    </lineage>
</organism>
<gene>
    <name evidence="1" type="primary">LOC115584878</name>
</gene>
<reference evidence="1" key="2">
    <citation type="submission" date="2025-05" db="UniProtKB">
        <authorList>
            <consortium name="Ensembl"/>
        </authorList>
    </citation>
    <scope>IDENTIFICATION</scope>
</reference>
<reference evidence="1" key="1">
    <citation type="submission" date="2021-04" db="EMBL/GenBank/DDBJ databases">
        <authorList>
            <consortium name="Wellcome Sanger Institute Data Sharing"/>
        </authorList>
    </citation>
    <scope>NUCLEOTIDE SEQUENCE [LARGE SCALE GENOMIC DNA]</scope>
</reference>
<dbReference type="Ensembl" id="ENSSAUT00010009945.1">
    <property type="protein sequence ID" value="ENSSAUP00010009318.1"/>
    <property type="gene ID" value="ENSSAUG00010004609.1"/>
</dbReference>
<protein>
    <submittedName>
        <fullName evidence="1">Fibroin heavy chain-like</fullName>
    </submittedName>
</protein>
<dbReference type="GeneID" id="115584878"/>
<dbReference type="OrthoDB" id="2333662at2759"/>
<sequence length="160" mass="15948">MSSKEAAQRVGRDICVSDPEYIKFVKNIDRPGNAIAAGTYAGTGAFDELTKDAKAGAYAAAGVGYSHAEWSVFEAEAKGPNASAGAGLSLGSGAQAMARAEVASASASAGPLEAKVGLGVDTGVSVGPRGLEAKVLGTGVTIGPTTSISLLGNELSFKLW</sequence>
<dbReference type="Ensembl" id="ENSSAUT00010009942.1">
    <property type="protein sequence ID" value="ENSSAUP00010009315.1"/>
    <property type="gene ID" value="ENSSAUG00010004609.1"/>
</dbReference>